<dbReference type="SUPFAM" id="SSF46589">
    <property type="entry name" value="tRNA-binding arm"/>
    <property type="match status" value="1"/>
</dbReference>
<dbReference type="Gene3D" id="1.10.730.10">
    <property type="entry name" value="Isoleucyl-tRNA Synthetase, Domain 1"/>
    <property type="match status" value="1"/>
</dbReference>
<gene>
    <name evidence="11" type="ORF">LCGC14_3151050</name>
</gene>
<dbReference type="EC" id="6.1.1.9" evidence="1"/>
<dbReference type="InterPro" id="IPR037118">
    <property type="entry name" value="Val-tRNA_synth_C_sf"/>
</dbReference>
<comment type="caution">
    <text evidence="11">The sequence shown here is derived from an EMBL/GenBank/DDBJ whole genome shotgun (WGS) entry which is preliminary data.</text>
</comment>
<feature type="non-terminal residue" evidence="11">
    <location>
        <position position="1"/>
    </location>
</feature>
<evidence type="ECO:0000259" key="10">
    <source>
        <dbReference type="Pfam" id="PF10458"/>
    </source>
</evidence>
<comment type="catalytic activity">
    <reaction evidence="8">
        <text>tRNA(Val) + L-valine + ATP = L-valyl-tRNA(Val) + AMP + diphosphate</text>
        <dbReference type="Rhea" id="RHEA:10704"/>
        <dbReference type="Rhea" id="RHEA-COMP:9672"/>
        <dbReference type="Rhea" id="RHEA-COMP:9708"/>
        <dbReference type="ChEBI" id="CHEBI:30616"/>
        <dbReference type="ChEBI" id="CHEBI:33019"/>
        <dbReference type="ChEBI" id="CHEBI:57762"/>
        <dbReference type="ChEBI" id="CHEBI:78442"/>
        <dbReference type="ChEBI" id="CHEBI:78537"/>
        <dbReference type="ChEBI" id="CHEBI:456215"/>
        <dbReference type="EC" id="6.1.1.9"/>
    </reaction>
</comment>
<dbReference type="InterPro" id="IPR010978">
    <property type="entry name" value="tRNA-bd_arm"/>
</dbReference>
<feature type="domain" description="Valyl-tRNA synthetase tRNA-binding arm" evidence="10">
    <location>
        <begin position="143"/>
        <end position="205"/>
    </location>
</feature>
<keyword evidence="6" id="KW-0030">Aminoacyl-tRNA synthetase</keyword>
<dbReference type="EMBL" id="LAZR01069364">
    <property type="protein sequence ID" value="KKK47848.1"/>
    <property type="molecule type" value="Genomic_DNA"/>
</dbReference>
<dbReference type="PANTHER" id="PTHR11946">
    <property type="entry name" value="VALYL-TRNA SYNTHETASES"/>
    <property type="match status" value="1"/>
</dbReference>
<organism evidence="11">
    <name type="scientific">marine sediment metagenome</name>
    <dbReference type="NCBI Taxonomy" id="412755"/>
    <lineage>
        <taxon>unclassified sequences</taxon>
        <taxon>metagenomes</taxon>
        <taxon>ecological metagenomes</taxon>
    </lineage>
</organism>
<dbReference type="InterPro" id="IPR013155">
    <property type="entry name" value="M/V/L/I-tRNA-synth_anticd-bd"/>
</dbReference>
<keyword evidence="3" id="KW-0547">Nucleotide-binding</keyword>
<dbReference type="GO" id="GO:0004832">
    <property type="term" value="F:valine-tRNA ligase activity"/>
    <property type="evidence" value="ECO:0007669"/>
    <property type="project" value="UniProtKB-EC"/>
</dbReference>
<evidence type="ECO:0000256" key="4">
    <source>
        <dbReference type="ARBA" id="ARBA00022840"/>
    </source>
</evidence>
<dbReference type="InterPro" id="IPR019499">
    <property type="entry name" value="Val-tRNA_synth_tRNA-bd"/>
</dbReference>
<reference evidence="11" key="1">
    <citation type="journal article" date="2015" name="Nature">
        <title>Complex archaea that bridge the gap between prokaryotes and eukaryotes.</title>
        <authorList>
            <person name="Spang A."/>
            <person name="Saw J.H."/>
            <person name="Jorgensen S.L."/>
            <person name="Zaremba-Niedzwiedzka K."/>
            <person name="Martijn J."/>
            <person name="Lind A.E."/>
            <person name="van Eijk R."/>
            <person name="Schleper C."/>
            <person name="Guy L."/>
            <person name="Ettema T.J."/>
        </authorList>
    </citation>
    <scope>NUCLEOTIDE SEQUENCE</scope>
</reference>
<dbReference type="GO" id="GO:0006438">
    <property type="term" value="P:valyl-tRNA aminoacylation"/>
    <property type="evidence" value="ECO:0007669"/>
    <property type="project" value="InterPro"/>
</dbReference>
<evidence type="ECO:0000256" key="6">
    <source>
        <dbReference type="ARBA" id="ARBA00023146"/>
    </source>
</evidence>
<keyword evidence="2" id="KW-0436">Ligase</keyword>
<evidence type="ECO:0000259" key="9">
    <source>
        <dbReference type="Pfam" id="PF08264"/>
    </source>
</evidence>
<dbReference type="InterPro" id="IPR009080">
    <property type="entry name" value="tRNAsynth_Ia_anticodon-bd"/>
</dbReference>
<evidence type="ECO:0000256" key="2">
    <source>
        <dbReference type="ARBA" id="ARBA00022598"/>
    </source>
</evidence>
<evidence type="ECO:0000256" key="5">
    <source>
        <dbReference type="ARBA" id="ARBA00022917"/>
    </source>
</evidence>
<sequence length="206" mass="23532">RLLHPFLPFITEEIYQKLPEELGKVANMNFSIVKAAYPEEKTERKNPEAVADFSLLQELVRAVRTLRSEFTIPMEKDIKVAIKTEKGYSTLKVFSRERQLISLLINSHDLHISEEEPERQGSIPVVGIGFEAFVYIKDVIDTGKELARLQKERVKAAGQIDRSGKKLDNPTFLDKAPPEVIANEKSKLEELERRKEKIAGYIKDLA</sequence>
<dbReference type="Gene3D" id="1.10.287.380">
    <property type="entry name" value="Valyl-tRNA synthetase, C-terminal domain"/>
    <property type="match status" value="1"/>
</dbReference>
<dbReference type="PANTHER" id="PTHR11946:SF93">
    <property type="entry name" value="VALINE--TRNA LIGASE, CHLOROPLASTIC_MITOCHONDRIAL 2"/>
    <property type="match status" value="1"/>
</dbReference>
<evidence type="ECO:0000256" key="3">
    <source>
        <dbReference type="ARBA" id="ARBA00022741"/>
    </source>
</evidence>
<feature type="domain" description="Methionyl/Valyl/Leucyl/Isoleucyl-tRNA synthetase anticodon-binding" evidence="9">
    <location>
        <begin position="1"/>
        <end position="82"/>
    </location>
</feature>
<evidence type="ECO:0000256" key="7">
    <source>
        <dbReference type="ARBA" id="ARBA00029936"/>
    </source>
</evidence>
<dbReference type="FunFam" id="1.10.287.380:FF:000001">
    <property type="entry name" value="Valine--tRNA ligase"/>
    <property type="match status" value="1"/>
</dbReference>
<proteinExistence type="predicted"/>
<evidence type="ECO:0000256" key="1">
    <source>
        <dbReference type="ARBA" id="ARBA00013169"/>
    </source>
</evidence>
<evidence type="ECO:0000256" key="8">
    <source>
        <dbReference type="ARBA" id="ARBA00047552"/>
    </source>
</evidence>
<dbReference type="GO" id="GO:0005524">
    <property type="term" value="F:ATP binding"/>
    <property type="evidence" value="ECO:0007669"/>
    <property type="project" value="UniProtKB-KW"/>
</dbReference>
<dbReference type="AlphaFoldDB" id="A0A0F8VU26"/>
<evidence type="ECO:0000313" key="11">
    <source>
        <dbReference type="EMBL" id="KKK47848.1"/>
    </source>
</evidence>
<dbReference type="InterPro" id="IPR002303">
    <property type="entry name" value="Valyl-tRNA_ligase"/>
</dbReference>
<dbReference type="GO" id="GO:0005829">
    <property type="term" value="C:cytosol"/>
    <property type="evidence" value="ECO:0007669"/>
    <property type="project" value="TreeGrafter"/>
</dbReference>
<protein>
    <recommendedName>
        <fullName evidence="1">valine--tRNA ligase</fullName>
        <ecNumber evidence="1">6.1.1.9</ecNumber>
    </recommendedName>
    <alternativeName>
        <fullName evidence="7">Valyl-tRNA synthetase</fullName>
    </alternativeName>
</protein>
<dbReference type="Pfam" id="PF10458">
    <property type="entry name" value="Val_tRNA-synt_C"/>
    <property type="match status" value="1"/>
</dbReference>
<keyword evidence="4" id="KW-0067">ATP-binding</keyword>
<dbReference type="Pfam" id="PF08264">
    <property type="entry name" value="Anticodon_1"/>
    <property type="match status" value="1"/>
</dbReference>
<keyword evidence="5" id="KW-0648">Protein biosynthesis</keyword>
<dbReference type="SUPFAM" id="SSF47323">
    <property type="entry name" value="Anticodon-binding domain of a subclass of class I aminoacyl-tRNA synthetases"/>
    <property type="match status" value="1"/>
</dbReference>
<accession>A0A0F8VU26</accession>
<name>A0A0F8VU26_9ZZZZ</name>